<accession>A0A9Q0FFI2</accession>
<reference evidence="2" key="1">
    <citation type="submission" date="2022-02" db="EMBL/GenBank/DDBJ databases">
        <authorList>
            <person name="Henning P.M."/>
            <person name="McCubbin A.G."/>
            <person name="Shore J.S."/>
        </authorList>
    </citation>
    <scope>NUCLEOTIDE SEQUENCE</scope>
    <source>
        <strain evidence="2">F60SS</strain>
        <tissue evidence="2">Leaves</tissue>
    </source>
</reference>
<keyword evidence="3" id="KW-1185">Reference proteome</keyword>
<name>A0A9Q0FFI2_9ROSI</name>
<evidence type="ECO:0000256" key="1">
    <source>
        <dbReference type="SAM" id="Phobius"/>
    </source>
</evidence>
<reference evidence="2" key="2">
    <citation type="journal article" date="2023" name="Plants (Basel)">
        <title>Annotation of the Turnera subulata (Passifloraceae) Draft Genome Reveals the S-Locus Evolved after the Divergence of Turneroideae from Passifloroideae in a Stepwise Manner.</title>
        <authorList>
            <person name="Henning P.M."/>
            <person name="Roalson E.H."/>
            <person name="Mir W."/>
            <person name="McCubbin A.G."/>
            <person name="Shore J.S."/>
        </authorList>
    </citation>
    <scope>NUCLEOTIDE SEQUENCE</scope>
    <source>
        <strain evidence="2">F60SS</strain>
    </source>
</reference>
<protein>
    <submittedName>
        <fullName evidence="2">Uncharacterized protein</fullName>
    </submittedName>
</protein>
<dbReference type="Gene3D" id="2.20.100.10">
    <property type="entry name" value="Thrombospondin type-1 (TSP1) repeat"/>
    <property type="match status" value="1"/>
</dbReference>
<comment type="caution">
    <text evidence="2">The sequence shown here is derived from an EMBL/GenBank/DDBJ whole genome shotgun (WGS) entry which is preliminary data.</text>
</comment>
<evidence type="ECO:0000313" key="3">
    <source>
        <dbReference type="Proteomes" id="UP001141552"/>
    </source>
</evidence>
<keyword evidence="1" id="KW-0812">Transmembrane</keyword>
<dbReference type="OrthoDB" id="412680at2759"/>
<dbReference type="SUPFAM" id="SSF82895">
    <property type="entry name" value="TSP-1 type 1 repeat"/>
    <property type="match status" value="1"/>
</dbReference>
<keyword evidence="1" id="KW-1133">Transmembrane helix</keyword>
<organism evidence="2 3">
    <name type="scientific">Turnera subulata</name>
    <dbReference type="NCBI Taxonomy" id="218843"/>
    <lineage>
        <taxon>Eukaryota</taxon>
        <taxon>Viridiplantae</taxon>
        <taxon>Streptophyta</taxon>
        <taxon>Embryophyta</taxon>
        <taxon>Tracheophyta</taxon>
        <taxon>Spermatophyta</taxon>
        <taxon>Magnoliopsida</taxon>
        <taxon>eudicotyledons</taxon>
        <taxon>Gunneridae</taxon>
        <taxon>Pentapetalae</taxon>
        <taxon>rosids</taxon>
        <taxon>fabids</taxon>
        <taxon>Malpighiales</taxon>
        <taxon>Passifloraceae</taxon>
        <taxon>Turnera</taxon>
    </lineage>
</organism>
<proteinExistence type="predicted"/>
<evidence type="ECO:0000313" key="2">
    <source>
        <dbReference type="EMBL" id="KAJ4830515.1"/>
    </source>
</evidence>
<dbReference type="AlphaFoldDB" id="A0A9Q0FFI2"/>
<dbReference type="Pfam" id="PF19030">
    <property type="entry name" value="TSP1_ADAMTS"/>
    <property type="match status" value="1"/>
</dbReference>
<gene>
    <name evidence="2" type="ORF">Tsubulata_041126</name>
</gene>
<dbReference type="EMBL" id="JAKUCV010005626">
    <property type="protein sequence ID" value="KAJ4830515.1"/>
    <property type="molecule type" value="Genomic_DNA"/>
</dbReference>
<keyword evidence="1" id="KW-0472">Membrane</keyword>
<dbReference type="InterPro" id="IPR000884">
    <property type="entry name" value="TSP1_rpt"/>
</dbReference>
<dbReference type="Proteomes" id="UP001141552">
    <property type="component" value="Unassembled WGS sequence"/>
</dbReference>
<dbReference type="PROSITE" id="PS50092">
    <property type="entry name" value="TSP1"/>
    <property type="match status" value="1"/>
</dbReference>
<dbReference type="InterPro" id="IPR036383">
    <property type="entry name" value="TSP1_rpt_sf"/>
</dbReference>
<feature type="transmembrane region" description="Helical" evidence="1">
    <location>
        <begin position="190"/>
        <end position="214"/>
    </location>
</feature>
<sequence length="232" mass="26018">MSIRHKIALASWPFYLQSNKPYLACADVYLTRFPLNSPLPIASLAEIPEVTKDWCTKCSNKMDNGDQYTCCRDCSDPHIISDAGKPKLGYCQTGAELFVEPKENDSARIFKWVPGPWKPCSSPCDGGIRSRDVECYAVFEDTLLPDYSVYDHLCSSMEMPAREEPCNLRSCLELHDAGSLAGKQPRKPTWAVALLSFIGIMVIGGIGFAVYTLYKRRTSQYGHVYVMMDGYL</sequence>